<dbReference type="GO" id="GO:0008270">
    <property type="term" value="F:zinc ion binding"/>
    <property type="evidence" value="ECO:0007669"/>
    <property type="project" value="UniProtKB-UniRule"/>
</dbReference>
<comment type="subcellular location">
    <subcellularLocation>
        <location evidence="6">Nucleus</location>
    </subcellularLocation>
</comment>
<evidence type="ECO:0000256" key="4">
    <source>
        <dbReference type="ARBA" id="ARBA00022833"/>
    </source>
</evidence>
<dbReference type="GO" id="GO:0006355">
    <property type="term" value="P:regulation of DNA-templated transcription"/>
    <property type="evidence" value="ECO:0007669"/>
    <property type="project" value="UniProtKB-UniRule"/>
</dbReference>
<keyword evidence="2 6" id="KW-0479">Metal-binding</keyword>
<name>A0AAW2DQG9_9ROSI</name>
<evidence type="ECO:0000313" key="9">
    <source>
        <dbReference type="EMBL" id="KAL0011266.1"/>
    </source>
</evidence>
<comment type="function">
    <text evidence="6">Putative transcription activator involved in regulating light control of development.</text>
</comment>
<organism evidence="9 10">
    <name type="scientific">Lithocarpus litseifolius</name>
    <dbReference type="NCBI Taxonomy" id="425828"/>
    <lineage>
        <taxon>Eukaryota</taxon>
        <taxon>Viridiplantae</taxon>
        <taxon>Streptophyta</taxon>
        <taxon>Embryophyta</taxon>
        <taxon>Tracheophyta</taxon>
        <taxon>Spermatophyta</taxon>
        <taxon>Magnoliopsida</taxon>
        <taxon>eudicotyledons</taxon>
        <taxon>Gunneridae</taxon>
        <taxon>Pentapetalae</taxon>
        <taxon>rosids</taxon>
        <taxon>fabids</taxon>
        <taxon>Fagales</taxon>
        <taxon>Fagaceae</taxon>
        <taxon>Lithocarpus</taxon>
    </lineage>
</organism>
<keyword evidence="3 5" id="KW-0863">Zinc-finger</keyword>
<keyword evidence="4 6" id="KW-0862">Zinc</keyword>
<protein>
    <recommendedName>
        <fullName evidence="6">Protein FAR1-RELATED SEQUENCE</fullName>
    </recommendedName>
</protein>
<evidence type="ECO:0000256" key="7">
    <source>
        <dbReference type="SAM" id="MobiDB-lite"/>
    </source>
</evidence>
<dbReference type="InterPro" id="IPR006564">
    <property type="entry name" value="Znf_PMZ"/>
</dbReference>
<feature type="region of interest" description="Disordered" evidence="7">
    <location>
        <begin position="569"/>
        <end position="605"/>
    </location>
</feature>
<comment type="caution">
    <text evidence="9">The sequence shown here is derived from an EMBL/GenBank/DDBJ whole genome shotgun (WGS) entry which is preliminary data.</text>
</comment>
<dbReference type="PANTHER" id="PTHR31669">
    <property type="entry name" value="PROTEIN FAR1-RELATED SEQUENCE 10-RELATED"/>
    <property type="match status" value="1"/>
</dbReference>
<keyword evidence="6" id="KW-0539">Nucleus</keyword>
<dbReference type="GO" id="GO:0005634">
    <property type="term" value="C:nucleus"/>
    <property type="evidence" value="ECO:0007669"/>
    <property type="project" value="UniProtKB-SubCell"/>
</dbReference>
<gene>
    <name evidence="9" type="ORF">SO802_006374</name>
</gene>
<dbReference type="PANTHER" id="PTHR31669:SF299">
    <property type="entry name" value="PROTEIN FAR1-RELATED SEQUENCE"/>
    <property type="match status" value="1"/>
</dbReference>
<evidence type="ECO:0000256" key="2">
    <source>
        <dbReference type="ARBA" id="ARBA00022723"/>
    </source>
</evidence>
<sequence>MSDSNYHTKTNSQSVRKLNFEDEDSPLVIVEQPELILIDSNNKIQANIEEEVILKLGIEFETEQDAYDFYNSYACVDGFSIRRSKGHKGDKDGSRKWLDRVFCCSCEDSSGIAPRASVGLMARRVGGLDNLGFIPEDYNNYLRTRRTEEMKSGDTGGLLEYLQRMQFEDLNFSYAIQVDLDDLITNIFWADGRMKLDYEYFGDVVCFDTTYKKNKEAKNLKEVFGRYSSFAADFSSCVYDHDYEDDFLDAWDNMLDKYDLKNSSWLQRQFELREKGALVYGSKTFCADMSTTQRSESMNSQIKRYITYNYDLLHFFCHFQRLVDDRRFEELREDFKATKSKPSLEYPVEILKHAASVYTPAVFKLFNHELWLTWDCELHKEGEVGSVVKYKVISPCKSRQHIVQFDSLASTVMCSCNKFEFVGILCAHALNVLSLQNCRRVPNQYILKRWTKDANVGSAMKNYMHVGPHDQNADMGSHYKLLLKLYFNLAARAALTNETFRISLDAHESTLNKVEANLKNLSIEESTVGSTHFKSKAQQANDNVQPTNCEGNKIKGIKLKGRQACVGSSRRRKGALEKATRKRKRQTKASSHIQQLTPEDSMGNLNTPGFTDMLNLTQEDSMGNSNTPSFTDMLNLTLAQLPKVGNQRNYEDVE</sequence>
<dbReference type="Proteomes" id="UP001459277">
    <property type="component" value="Unassembled WGS sequence"/>
</dbReference>
<accession>A0AAW2DQG9</accession>
<evidence type="ECO:0000256" key="5">
    <source>
        <dbReference type="PROSITE-ProRule" id="PRU00325"/>
    </source>
</evidence>
<feature type="domain" description="SWIM-type" evidence="8">
    <location>
        <begin position="401"/>
        <end position="437"/>
    </location>
</feature>
<dbReference type="AlphaFoldDB" id="A0AAW2DQG9"/>
<proteinExistence type="inferred from homology"/>
<reference evidence="9 10" key="1">
    <citation type="submission" date="2024-01" db="EMBL/GenBank/DDBJ databases">
        <title>A telomere-to-telomere, gap-free genome of sweet tea (Lithocarpus litseifolius).</title>
        <authorList>
            <person name="Zhou J."/>
        </authorList>
    </citation>
    <scope>NUCLEOTIDE SEQUENCE [LARGE SCALE GENOMIC DNA]</scope>
    <source>
        <strain evidence="9">Zhou-2022a</strain>
        <tissue evidence="9">Leaf</tissue>
    </source>
</reference>
<dbReference type="InterPro" id="IPR031052">
    <property type="entry name" value="FHY3/FAR1"/>
</dbReference>
<dbReference type="PROSITE" id="PS50966">
    <property type="entry name" value="ZF_SWIM"/>
    <property type="match status" value="1"/>
</dbReference>
<evidence type="ECO:0000313" key="10">
    <source>
        <dbReference type="Proteomes" id="UP001459277"/>
    </source>
</evidence>
<comment type="similarity">
    <text evidence="1 6">Belongs to the FHY3/FAR1 family.</text>
</comment>
<feature type="compositionally biased region" description="Polar residues" evidence="7">
    <location>
        <begin position="590"/>
        <end position="605"/>
    </location>
</feature>
<evidence type="ECO:0000256" key="6">
    <source>
        <dbReference type="RuleBase" id="RU367018"/>
    </source>
</evidence>
<dbReference type="EMBL" id="JAZDWU010000002">
    <property type="protein sequence ID" value="KAL0011266.1"/>
    <property type="molecule type" value="Genomic_DNA"/>
</dbReference>
<evidence type="ECO:0000259" key="8">
    <source>
        <dbReference type="PROSITE" id="PS50966"/>
    </source>
</evidence>
<evidence type="ECO:0000256" key="3">
    <source>
        <dbReference type="ARBA" id="ARBA00022771"/>
    </source>
</evidence>
<dbReference type="InterPro" id="IPR007527">
    <property type="entry name" value="Znf_SWIM"/>
</dbReference>
<dbReference type="SMART" id="SM00575">
    <property type="entry name" value="ZnF_PMZ"/>
    <property type="match status" value="1"/>
</dbReference>
<evidence type="ECO:0000256" key="1">
    <source>
        <dbReference type="ARBA" id="ARBA00005889"/>
    </source>
</evidence>
<keyword evidence="10" id="KW-1185">Reference proteome</keyword>